<comment type="caution">
    <text evidence="2">The sequence shown here is derived from an EMBL/GenBank/DDBJ whole genome shotgun (WGS) entry which is preliminary data.</text>
</comment>
<feature type="domain" description="Hedgehog/Intein (Hint)" evidence="1">
    <location>
        <begin position="176"/>
        <end position="322"/>
    </location>
</feature>
<evidence type="ECO:0000259" key="1">
    <source>
        <dbReference type="Pfam" id="PF13403"/>
    </source>
</evidence>
<dbReference type="InterPro" id="IPR036844">
    <property type="entry name" value="Hint_dom_sf"/>
</dbReference>
<accession>A0ABT4J369</accession>
<dbReference type="Pfam" id="PF13403">
    <property type="entry name" value="Hint_2"/>
    <property type="match status" value="1"/>
</dbReference>
<dbReference type="EMBL" id="JAPTYD010000003">
    <property type="protein sequence ID" value="MCZ0960833.1"/>
    <property type="molecule type" value="Genomic_DNA"/>
</dbReference>
<dbReference type="Gene3D" id="2.170.16.10">
    <property type="entry name" value="Hedgehog/Intein (Hint) domain"/>
    <property type="match status" value="1"/>
</dbReference>
<evidence type="ECO:0000313" key="2">
    <source>
        <dbReference type="EMBL" id="MCZ0960833.1"/>
    </source>
</evidence>
<sequence>MDYQFTVLTVSQQITTKGIVTDATGQAPWSNITGAITMPGATLSTITLTDDDANFQSGRYNADATGQTLTTAVTFGNDASPTPAGTALSYYIHSIIRTPNADGSYDEFRAVFPRKVDPGLPGLELGGRYSVLLMPIARADGTFPIFSLSKTYTFKTVQSIGRTSDSVAYAPPAAVTCFAMGTMIDTPAGPRPVETLQPGDLVLTRDHGPQALRWQGGTHVSKEGLEMRPNLRPILIRSGALGAGCPDRDLVVSPQHRVLVRSRIANRLFRDTEILVAAKHLAGLPGIEVIVPPEGVSYFHLLFDRHEVVMSNGAWSESLYTGPQALASVSDAARREILILFPELGQGTPTAPARRLLTGREAQQLAERQLRNIGRRCLVEPL</sequence>
<name>A0ABT4J369_9RHOB</name>
<evidence type="ECO:0000313" key="3">
    <source>
        <dbReference type="Proteomes" id="UP001149822"/>
    </source>
</evidence>
<proteinExistence type="predicted"/>
<dbReference type="SUPFAM" id="SSF51294">
    <property type="entry name" value="Hedgehog/intein (Hint) domain"/>
    <property type="match status" value="1"/>
</dbReference>
<dbReference type="RefSeq" id="WP_268940824.1">
    <property type="nucleotide sequence ID" value="NZ_JAPTYD010000003.1"/>
</dbReference>
<protein>
    <submittedName>
        <fullName evidence="2">Hint domain-containing protein</fullName>
    </submittedName>
</protein>
<keyword evidence="3" id="KW-1185">Reference proteome</keyword>
<dbReference type="Proteomes" id="UP001149822">
    <property type="component" value="Unassembled WGS sequence"/>
</dbReference>
<reference evidence="2" key="1">
    <citation type="submission" date="2022-12" db="EMBL/GenBank/DDBJ databases">
        <title>Paracoccus sp. EF6 isolated from a lake water.</title>
        <authorList>
            <person name="Liu H."/>
        </authorList>
    </citation>
    <scope>NUCLEOTIDE SEQUENCE</scope>
    <source>
        <strain evidence="2">EF6</strain>
    </source>
</reference>
<gene>
    <name evidence="2" type="ORF">OU682_04280</name>
</gene>
<dbReference type="InterPro" id="IPR028992">
    <property type="entry name" value="Hedgehog/Intein_dom"/>
</dbReference>
<organism evidence="2 3">
    <name type="scientific">Paracoccus benzoatiresistens</name>
    <dbReference type="NCBI Taxonomy" id="2997341"/>
    <lineage>
        <taxon>Bacteria</taxon>
        <taxon>Pseudomonadati</taxon>
        <taxon>Pseudomonadota</taxon>
        <taxon>Alphaproteobacteria</taxon>
        <taxon>Rhodobacterales</taxon>
        <taxon>Paracoccaceae</taxon>
        <taxon>Paracoccus</taxon>
    </lineage>
</organism>